<dbReference type="GO" id="GO:0005886">
    <property type="term" value="C:plasma membrane"/>
    <property type="evidence" value="ECO:0007669"/>
    <property type="project" value="UniProtKB-SubCell"/>
</dbReference>
<keyword evidence="9" id="KW-1185">Reference proteome</keyword>
<evidence type="ECO:0000256" key="6">
    <source>
        <dbReference type="SAM" id="MobiDB-lite"/>
    </source>
</evidence>
<protein>
    <submittedName>
        <fullName evidence="8">Lipopolysaccharide biosynthesis protein</fullName>
    </submittedName>
</protein>
<feature type="transmembrane region" description="Helical" evidence="7">
    <location>
        <begin position="127"/>
        <end position="153"/>
    </location>
</feature>
<evidence type="ECO:0000256" key="4">
    <source>
        <dbReference type="ARBA" id="ARBA00022989"/>
    </source>
</evidence>
<organism evidence="8 9">
    <name type="scientific">Rhodophyticola porphyridii</name>
    <dbReference type="NCBI Taxonomy" id="1852017"/>
    <lineage>
        <taxon>Bacteria</taxon>
        <taxon>Pseudomonadati</taxon>
        <taxon>Pseudomonadota</taxon>
        <taxon>Alphaproteobacteria</taxon>
        <taxon>Rhodobacterales</taxon>
        <taxon>Roseobacteraceae</taxon>
        <taxon>Rhodophyticola</taxon>
    </lineage>
</organism>
<dbReference type="PANTHER" id="PTHR30250:SF31">
    <property type="entry name" value="INNER MEMBRANE PROTEIN YGHQ"/>
    <property type="match status" value="1"/>
</dbReference>
<dbReference type="AlphaFoldDB" id="A0A3L9Y347"/>
<evidence type="ECO:0000313" key="8">
    <source>
        <dbReference type="EMBL" id="RMA41547.1"/>
    </source>
</evidence>
<feature type="transmembrane region" description="Helical" evidence="7">
    <location>
        <begin position="382"/>
        <end position="406"/>
    </location>
</feature>
<dbReference type="Pfam" id="PF01943">
    <property type="entry name" value="Polysacc_synt"/>
    <property type="match status" value="1"/>
</dbReference>
<keyword evidence="4 7" id="KW-1133">Transmembrane helix</keyword>
<comment type="caution">
    <text evidence="8">The sequence shown here is derived from an EMBL/GenBank/DDBJ whole genome shotgun (WGS) entry which is preliminary data.</text>
</comment>
<evidence type="ECO:0000256" key="1">
    <source>
        <dbReference type="ARBA" id="ARBA00004651"/>
    </source>
</evidence>
<comment type="subcellular location">
    <subcellularLocation>
        <location evidence="1">Cell membrane</location>
        <topology evidence="1">Multi-pass membrane protein</topology>
    </subcellularLocation>
</comment>
<feature type="transmembrane region" description="Helical" evidence="7">
    <location>
        <begin position="165"/>
        <end position="185"/>
    </location>
</feature>
<evidence type="ECO:0000313" key="9">
    <source>
        <dbReference type="Proteomes" id="UP000281343"/>
    </source>
</evidence>
<sequence>MGLGPHHRSFPCRNMARGPGGRHPRKRGGSPMIRRLSSSPEDQKVVVRILRNVSWVFSSQVVTSLSGLVSMAAAARALGAESVAIVALVEAYMRLASLFIHLEPWQAVMRFGSEALERGDTRRFRTLIGFSTIVDVVLGLMAALLAFALAGLVAPWLNLEEHIELLQIASLALAVSLRPTGIAVLRLFDRFDKLARLDAATAIVRAIVSVIVAALGGGPAAFVGVIVVFSVADGALAYILGRRVMADQLLPERADSPLQAIRENPGLLRMFFNSNAAVILRQATQRLDVILLATIVSPTAVGYYHIAKRSALAGLRLGRPLAQAIYPELARFAAARDEGRLSRFIFGMSGIFFLLLVIVVTPVLIWIEPIIVLIFTEDFREAALVVGIQVSASAVLLAGVAIVPALLSTDQDVSLVLLRLSVTVLFFAVFWPMTVQFGAEGAAATHLLCNLIWLVSAGFILRSALARRVMGTT</sequence>
<feature type="region of interest" description="Disordered" evidence="6">
    <location>
        <begin position="1"/>
        <end position="39"/>
    </location>
</feature>
<keyword evidence="5 7" id="KW-0472">Membrane</keyword>
<evidence type="ECO:0000256" key="7">
    <source>
        <dbReference type="SAM" id="Phobius"/>
    </source>
</evidence>
<evidence type="ECO:0000256" key="3">
    <source>
        <dbReference type="ARBA" id="ARBA00022692"/>
    </source>
</evidence>
<reference evidence="8 9" key="1">
    <citation type="submission" date="2018-10" db="EMBL/GenBank/DDBJ databases">
        <authorList>
            <person name="Jung H.S."/>
            <person name="Jeon C.O."/>
        </authorList>
    </citation>
    <scope>NUCLEOTIDE SEQUENCE [LARGE SCALE GENOMIC DNA]</scope>
    <source>
        <strain evidence="8 9">MA-7-27</strain>
    </source>
</reference>
<dbReference type="PANTHER" id="PTHR30250">
    <property type="entry name" value="PST FAMILY PREDICTED COLANIC ACID TRANSPORTER"/>
    <property type="match status" value="1"/>
</dbReference>
<evidence type="ECO:0000256" key="5">
    <source>
        <dbReference type="ARBA" id="ARBA00023136"/>
    </source>
</evidence>
<feature type="transmembrane region" description="Helical" evidence="7">
    <location>
        <begin position="443"/>
        <end position="461"/>
    </location>
</feature>
<accession>A0A3L9Y347</accession>
<evidence type="ECO:0000256" key="2">
    <source>
        <dbReference type="ARBA" id="ARBA00022475"/>
    </source>
</evidence>
<feature type="transmembrane region" description="Helical" evidence="7">
    <location>
        <begin position="413"/>
        <end position="431"/>
    </location>
</feature>
<dbReference type="InterPro" id="IPR050833">
    <property type="entry name" value="Poly_Biosynth_Transport"/>
</dbReference>
<keyword evidence="3 7" id="KW-0812">Transmembrane</keyword>
<dbReference type="Proteomes" id="UP000281343">
    <property type="component" value="Unassembled WGS sequence"/>
</dbReference>
<dbReference type="EMBL" id="RCNT01000007">
    <property type="protein sequence ID" value="RMA41547.1"/>
    <property type="molecule type" value="Genomic_DNA"/>
</dbReference>
<feature type="compositionally biased region" description="Basic residues" evidence="6">
    <location>
        <begin position="1"/>
        <end position="10"/>
    </location>
</feature>
<keyword evidence="2" id="KW-1003">Cell membrane</keyword>
<feature type="transmembrane region" description="Helical" evidence="7">
    <location>
        <begin position="350"/>
        <end position="376"/>
    </location>
</feature>
<gene>
    <name evidence="8" type="ORF">D9R08_14675</name>
</gene>
<name>A0A3L9Y347_9RHOB</name>
<proteinExistence type="predicted"/>
<dbReference type="InterPro" id="IPR002797">
    <property type="entry name" value="Polysacc_synth"/>
</dbReference>